<dbReference type="InterPro" id="IPR029062">
    <property type="entry name" value="Class_I_gatase-like"/>
</dbReference>
<evidence type="ECO:0000313" key="2">
    <source>
        <dbReference type="EMBL" id="ATL69025.1"/>
    </source>
</evidence>
<dbReference type="GO" id="GO:0006355">
    <property type="term" value="P:regulation of DNA-templated transcription"/>
    <property type="evidence" value="ECO:0007669"/>
    <property type="project" value="TreeGrafter"/>
</dbReference>
<reference evidence="2 3" key="1">
    <citation type="submission" date="2017-10" db="EMBL/GenBank/DDBJ databases">
        <title>Comparative genomics between pathogenic Norcardia.</title>
        <authorList>
            <person name="Zeng L."/>
        </authorList>
    </citation>
    <scope>NUCLEOTIDE SEQUENCE [LARGE SCALE GENOMIC DNA]</scope>
    <source>
        <strain evidence="2 3">NC_YFY_NT001</strain>
    </source>
</reference>
<dbReference type="RefSeq" id="WP_098696073.1">
    <property type="nucleotide sequence ID" value="NZ_CP023778.1"/>
</dbReference>
<proteinExistence type="predicted"/>
<dbReference type="Gene3D" id="3.40.50.880">
    <property type="match status" value="1"/>
</dbReference>
<dbReference type="GeneID" id="88360685"/>
<dbReference type="PANTHER" id="PTHR43130:SF2">
    <property type="entry name" value="DJ-1_PFPI DOMAIN-CONTAINING PROTEIN"/>
    <property type="match status" value="1"/>
</dbReference>
<gene>
    <name evidence="2" type="ORF">CRH09_25450</name>
</gene>
<protein>
    <submittedName>
        <fullName evidence="2">Glutamine amidotransferase</fullName>
    </submittedName>
</protein>
<dbReference type="SUPFAM" id="SSF52317">
    <property type="entry name" value="Class I glutamine amidotransferase-like"/>
    <property type="match status" value="1"/>
</dbReference>
<dbReference type="InterPro" id="IPR052158">
    <property type="entry name" value="INH-QAR"/>
</dbReference>
<evidence type="ECO:0000313" key="3">
    <source>
        <dbReference type="Proteomes" id="UP000221961"/>
    </source>
</evidence>
<dbReference type="AlphaFoldDB" id="A0A291RNX3"/>
<dbReference type="PANTHER" id="PTHR43130">
    <property type="entry name" value="ARAC-FAMILY TRANSCRIPTIONAL REGULATOR"/>
    <property type="match status" value="1"/>
</dbReference>
<dbReference type="EMBL" id="CP023778">
    <property type="protein sequence ID" value="ATL69025.1"/>
    <property type="molecule type" value="Genomic_DNA"/>
</dbReference>
<evidence type="ECO:0000259" key="1">
    <source>
        <dbReference type="Pfam" id="PF01965"/>
    </source>
</evidence>
<dbReference type="Pfam" id="PF01965">
    <property type="entry name" value="DJ-1_PfpI"/>
    <property type="match status" value="1"/>
</dbReference>
<dbReference type="GO" id="GO:0016740">
    <property type="term" value="F:transferase activity"/>
    <property type="evidence" value="ECO:0007669"/>
    <property type="project" value="UniProtKB-KW"/>
</dbReference>
<dbReference type="InterPro" id="IPR002818">
    <property type="entry name" value="DJ-1/PfpI"/>
</dbReference>
<accession>A0A291RNX3</accession>
<sequence>MYAQFVLFDGFDPLDVIAPFEVLYAAGMATGGAVTVELVSAEGAREVPSSVPAISLRATAILDPVRADVIVVPGAAGDPTSDNDSAATDSETSIAAILARAARTDLAPLLATAMERDDTLVVTVCGGSLILAMAGLLTGRPTTTHDLGSPVLKATGAQAISARVVDDGDLITGAGVTSGLDVALYLVEREIGPQVAHAIEKVFAYERRGTVWSRLGAVPSFG</sequence>
<name>A0A291RNX3_9NOCA</name>
<dbReference type="KEGG" id="ntp:CRH09_25450"/>
<keyword evidence="2" id="KW-0808">Transferase</keyword>
<feature type="domain" description="DJ-1/PfpI" evidence="1">
    <location>
        <begin position="113"/>
        <end position="188"/>
    </location>
</feature>
<keyword evidence="2" id="KW-0315">Glutamine amidotransferase</keyword>
<dbReference type="Proteomes" id="UP000221961">
    <property type="component" value="Chromosome"/>
</dbReference>
<organism evidence="2 3">
    <name type="scientific">Nocardia terpenica</name>
    <dbReference type="NCBI Taxonomy" id="455432"/>
    <lineage>
        <taxon>Bacteria</taxon>
        <taxon>Bacillati</taxon>
        <taxon>Actinomycetota</taxon>
        <taxon>Actinomycetes</taxon>
        <taxon>Mycobacteriales</taxon>
        <taxon>Nocardiaceae</taxon>
        <taxon>Nocardia</taxon>
    </lineage>
</organism>